<evidence type="ECO:0000256" key="10">
    <source>
        <dbReference type="ARBA" id="ARBA00030898"/>
    </source>
</evidence>
<dbReference type="GO" id="GO:0106300">
    <property type="term" value="P:protein-DNA covalent cross-linking repair"/>
    <property type="evidence" value="ECO:0007669"/>
    <property type="project" value="InterPro"/>
</dbReference>
<protein>
    <recommendedName>
        <fullName evidence="2">Abasic site processing protein HMCES</fullName>
    </recommendedName>
    <alternativeName>
        <fullName evidence="9">Embryonic stem cell-specific 5-hydroxymethylcytosine-binding protein</fullName>
    </alternativeName>
    <alternativeName>
        <fullName evidence="10">Peptidase HMCES</fullName>
    </alternativeName>
    <alternativeName>
        <fullName evidence="11">SRAP domain-containing protein 1</fullName>
    </alternativeName>
</protein>
<keyword evidence="6" id="KW-0190">Covalent protein-DNA linkage</keyword>
<evidence type="ECO:0000256" key="2">
    <source>
        <dbReference type="ARBA" id="ARBA00015888"/>
    </source>
</evidence>
<dbReference type="Proteomes" id="UP000504634">
    <property type="component" value="Unplaced"/>
</dbReference>
<organism evidence="13 14">
    <name type="scientific">Drosophila lebanonensis</name>
    <name type="common">Fruit fly</name>
    <name type="synonym">Scaptodrosophila lebanonensis</name>
    <dbReference type="NCBI Taxonomy" id="7225"/>
    <lineage>
        <taxon>Eukaryota</taxon>
        <taxon>Metazoa</taxon>
        <taxon>Ecdysozoa</taxon>
        <taxon>Arthropoda</taxon>
        <taxon>Hexapoda</taxon>
        <taxon>Insecta</taxon>
        <taxon>Pterygota</taxon>
        <taxon>Neoptera</taxon>
        <taxon>Endopterygota</taxon>
        <taxon>Diptera</taxon>
        <taxon>Brachycera</taxon>
        <taxon>Muscomorpha</taxon>
        <taxon>Ephydroidea</taxon>
        <taxon>Drosophilidae</taxon>
        <taxon>Scaptodrosophila</taxon>
    </lineage>
</organism>
<dbReference type="AlphaFoldDB" id="A0A6J2TFG3"/>
<keyword evidence="13" id="KW-1185">Reference proteome</keyword>
<feature type="compositionally biased region" description="Basic and acidic residues" evidence="12">
    <location>
        <begin position="363"/>
        <end position="372"/>
    </location>
</feature>
<evidence type="ECO:0000256" key="9">
    <source>
        <dbReference type="ARBA" id="ARBA00030390"/>
    </source>
</evidence>
<evidence type="ECO:0000313" key="14">
    <source>
        <dbReference type="RefSeq" id="XP_030374739.1"/>
    </source>
</evidence>
<dbReference type="RefSeq" id="XP_030374739.1">
    <property type="nucleotide sequence ID" value="XM_030518879.1"/>
</dbReference>
<dbReference type="GO" id="GO:0006508">
    <property type="term" value="P:proteolysis"/>
    <property type="evidence" value="ECO:0007669"/>
    <property type="project" value="UniProtKB-KW"/>
</dbReference>
<feature type="compositionally biased region" description="Basic and acidic residues" evidence="12">
    <location>
        <begin position="315"/>
        <end position="341"/>
    </location>
</feature>
<feature type="region of interest" description="Disordered" evidence="12">
    <location>
        <begin position="315"/>
        <end position="397"/>
    </location>
</feature>
<dbReference type="GeneID" id="115624254"/>
<evidence type="ECO:0000313" key="13">
    <source>
        <dbReference type="Proteomes" id="UP000504634"/>
    </source>
</evidence>
<dbReference type="InterPro" id="IPR003738">
    <property type="entry name" value="SRAP"/>
</dbReference>
<sequence>MCGRTCLTLDPDQVICACKYPTNKIKRETDAAKPGRDIKFETDAHDETENEREKPEWRAEFNLGRTYQPSYNIAPTDITPVLVSAAHFSDASDQKNARVVVPMMWGMIPFWHKGDYRRHGLTTNNCRLEHLMDSKLYRGPFKRGQRCVVLCEGFYEWQTTKSAKPSERDAYLIYVPQSTDIKIYDKNTWDPSNVKLLMMAGLFDVWEDESGDKMYSYSIITFESSKIMSWMHYRMPAILETEQQVSDWLDFKRVSDKQALATLRPATALQWHRVTKLVNNSRNKSSECNKPIELVSKPAKMPMNKTMMAWLQVRQQREEELKSEASDQSDEEQKKSVDSGSKRNACSSDSSSSEGNAAKRPRFRDFKREQQKNHQLGVNSASNDSSASEQKLDRDID</sequence>
<dbReference type="Gene3D" id="3.90.1680.10">
    <property type="entry name" value="SOS response associated peptidase-like"/>
    <property type="match status" value="1"/>
</dbReference>
<accession>A0A6J2TFG3</accession>
<keyword evidence="4" id="KW-0227">DNA damage</keyword>
<gene>
    <name evidence="14" type="primary">LOC115624254</name>
</gene>
<keyword evidence="7" id="KW-0238">DNA-binding</keyword>
<keyword evidence="3" id="KW-0645">Protease</keyword>
<reference evidence="14" key="1">
    <citation type="submission" date="2025-08" db="UniProtKB">
        <authorList>
            <consortium name="RefSeq"/>
        </authorList>
    </citation>
    <scope>IDENTIFICATION</scope>
    <source>
        <strain evidence="14">11010-0011.00</strain>
        <tissue evidence="14">Whole body</tissue>
    </source>
</reference>
<evidence type="ECO:0000256" key="12">
    <source>
        <dbReference type="SAM" id="MobiDB-lite"/>
    </source>
</evidence>
<dbReference type="GO" id="GO:0016829">
    <property type="term" value="F:lyase activity"/>
    <property type="evidence" value="ECO:0007669"/>
    <property type="project" value="UniProtKB-KW"/>
</dbReference>
<dbReference type="GO" id="GO:0008233">
    <property type="term" value="F:peptidase activity"/>
    <property type="evidence" value="ECO:0007669"/>
    <property type="project" value="UniProtKB-KW"/>
</dbReference>
<proteinExistence type="inferred from homology"/>
<evidence type="ECO:0000256" key="8">
    <source>
        <dbReference type="ARBA" id="ARBA00023239"/>
    </source>
</evidence>
<evidence type="ECO:0000256" key="3">
    <source>
        <dbReference type="ARBA" id="ARBA00022670"/>
    </source>
</evidence>
<evidence type="ECO:0000256" key="7">
    <source>
        <dbReference type="ARBA" id="ARBA00023125"/>
    </source>
</evidence>
<evidence type="ECO:0000256" key="11">
    <source>
        <dbReference type="ARBA" id="ARBA00031130"/>
    </source>
</evidence>
<evidence type="ECO:0000256" key="1">
    <source>
        <dbReference type="ARBA" id="ARBA00008136"/>
    </source>
</evidence>
<evidence type="ECO:0000256" key="6">
    <source>
        <dbReference type="ARBA" id="ARBA00023124"/>
    </source>
</evidence>
<feature type="region of interest" description="Disordered" evidence="12">
    <location>
        <begin position="29"/>
        <end position="54"/>
    </location>
</feature>
<keyword evidence="5" id="KW-0378">Hydrolase</keyword>
<dbReference type="PANTHER" id="PTHR13604:SF0">
    <property type="entry name" value="ABASIC SITE PROCESSING PROTEIN HMCES"/>
    <property type="match status" value="1"/>
</dbReference>
<dbReference type="SUPFAM" id="SSF143081">
    <property type="entry name" value="BB1717-like"/>
    <property type="match status" value="1"/>
</dbReference>
<dbReference type="InterPro" id="IPR036590">
    <property type="entry name" value="SRAP-like"/>
</dbReference>
<dbReference type="OrthoDB" id="2111841at2759"/>
<dbReference type="PANTHER" id="PTHR13604">
    <property type="entry name" value="DC12-RELATED"/>
    <property type="match status" value="1"/>
</dbReference>
<feature type="compositionally biased region" description="Polar residues" evidence="12">
    <location>
        <begin position="373"/>
        <end position="389"/>
    </location>
</feature>
<dbReference type="Pfam" id="PF02586">
    <property type="entry name" value="SRAP"/>
    <property type="match status" value="1"/>
</dbReference>
<evidence type="ECO:0000256" key="4">
    <source>
        <dbReference type="ARBA" id="ARBA00022763"/>
    </source>
</evidence>
<keyword evidence="8" id="KW-0456">Lyase</keyword>
<comment type="similarity">
    <text evidence="1">Belongs to the SOS response-associated peptidase family.</text>
</comment>
<name>A0A6J2TFG3_DROLE</name>
<evidence type="ECO:0000256" key="5">
    <source>
        <dbReference type="ARBA" id="ARBA00022801"/>
    </source>
</evidence>
<dbReference type="GO" id="GO:0003697">
    <property type="term" value="F:single-stranded DNA binding"/>
    <property type="evidence" value="ECO:0007669"/>
    <property type="project" value="InterPro"/>
</dbReference>